<comment type="similarity">
    <text evidence="2">Belongs to the IF-1 family.</text>
</comment>
<evidence type="ECO:0000256" key="5">
    <source>
        <dbReference type="ARBA" id="ARBA00022917"/>
    </source>
</evidence>
<sequence length="168" mass="19435">MYRTALLPLLTLLVYAALYFTQAVTRQSNLFLTPVCNKVETHKTNYGSPISVNRWTPWRKTTRRIPRRNANVIYNRVKDSHVVKEGESDTIEMNGVVDQCLANTNFVVRIPNGETFLCFISGKLRINKVKINLGDMVKIQIHKLNFEKRRGKIVFRYLQHAALGGKKW</sequence>
<accession>A0A1B1E4W6</accession>
<dbReference type="GO" id="GO:0005829">
    <property type="term" value="C:cytosol"/>
    <property type="evidence" value="ECO:0007669"/>
    <property type="project" value="TreeGrafter"/>
</dbReference>
<dbReference type="InterPro" id="IPR012340">
    <property type="entry name" value="NA-bd_OB-fold"/>
</dbReference>
<dbReference type="KEGG" id="pcot:PCOAH_00044180"/>
<dbReference type="GeneID" id="30911149"/>
<evidence type="ECO:0000256" key="4">
    <source>
        <dbReference type="ARBA" id="ARBA00022540"/>
    </source>
</evidence>
<gene>
    <name evidence="9" type="ORF">PCOAH_00044180</name>
</gene>
<evidence type="ECO:0000313" key="9">
    <source>
        <dbReference type="EMBL" id="ANQ10046.1"/>
    </source>
</evidence>
<dbReference type="PANTHER" id="PTHR33370">
    <property type="entry name" value="TRANSLATION INITIATION FACTOR IF-1, CHLOROPLASTIC"/>
    <property type="match status" value="1"/>
</dbReference>
<dbReference type="InterPro" id="IPR006196">
    <property type="entry name" value="RNA-binding_domain_S1_IF1"/>
</dbReference>
<dbReference type="Pfam" id="PF01176">
    <property type="entry name" value="eIF-1a"/>
    <property type="match status" value="1"/>
</dbReference>
<dbReference type="GO" id="GO:0003743">
    <property type="term" value="F:translation initiation factor activity"/>
    <property type="evidence" value="ECO:0007669"/>
    <property type="project" value="UniProtKB-UniRule"/>
</dbReference>
<dbReference type="RefSeq" id="XP_019916741.1">
    <property type="nucleotide sequence ID" value="XM_020061202.1"/>
</dbReference>
<evidence type="ECO:0000313" key="10">
    <source>
        <dbReference type="Proteomes" id="UP000092716"/>
    </source>
</evidence>
<feature type="chain" id="PRO_5008521582" evidence="7">
    <location>
        <begin position="24"/>
        <end position="168"/>
    </location>
</feature>
<comment type="function">
    <text evidence="1">One of the essential components for the initiation of protein synthesis. Stabilizes the binding of IF-2 and IF-3 on the 30S subunit to which N-formylmethionyl-tRNA(fMet) subsequently binds. Helps modulate mRNA selection, yielding the 30S pre-initiation complex (PIC). Upon addition of the 50S ribosomal subunit IF-1, IF-2 and IF-3 are released leaving the mature 70S translation initiation complex.</text>
</comment>
<feature type="signal peptide" evidence="7">
    <location>
        <begin position="1"/>
        <end position="23"/>
    </location>
</feature>
<dbReference type="Proteomes" id="UP000092716">
    <property type="component" value="Chromosome 12"/>
</dbReference>
<keyword evidence="5 6" id="KW-0648">Protein biosynthesis</keyword>
<dbReference type="GO" id="GO:0003723">
    <property type="term" value="F:RNA binding"/>
    <property type="evidence" value="ECO:0007669"/>
    <property type="project" value="InterPro"/>
</dbReference>
<dbReference type="OrthoDB" id="1714886at2759"/>
<keyword evidence="10" id="KW-1185">Reference proteome</keyword>
<evidence type="ECO:0000256" key="1">
    <source>
        <dbReference type="ARBA" id="ARBA00003935"/>
    </source>
</evidence>
<protein>
    <submittedName>
        <fullName evidence="9">Translation initiation factor EF-1</fullName>
    </submittedName>
</protein>
<evidence type="ECO:0000256" key="2">
    <source>
        <dbReference type="ARBA" id="ARBA00010939"/>
    </source>
</evidence>
<dbReference type="PANTHER" id="PTHR33370:SF1">
    <property type="entry name" value="TRANSLATION INITIATION FACTOR IF-1, CHLOROPLASTIC"/>
    <property type="match status" value="1"/>
</dbReference>
<evidence type="ECO:0000256" key="3">
    <source>
        <dbReference type="ARBA" id="ARBA00011599"/>
    </source>
</evidence>
<reference evidence="10" key="1">
    <citation type="submission" date="2016-06" db="EMBL/GenBank/DDBJ databases">
        <title>First high quality genome sequence of Plasmodium coatneyi using continuous long reads from single molecule, real-time sequencing.</title>
        <authorList>
            <person name="Chien J.-T."/>
            <person name="Pakala S.B."/>
            <person name="Geraldo J.A."/>
            <person name="Lapp S.A."/>
            <person name="Barnwell J.W."/>
            <person name="Kissinger J.C."/>
            <person name="Galinski M.R."/>
            <person name="Humphrey J.C."/>
        </authorList>
    </citation>
    <scope>NUCLEOTIDE SEQUENCE [LARGE SCALE GENOMIC DNA]</scope>
    <source>
        <strain evidence="10">Hackeri</strain>
    </source>
</reference>
<dbReference type="Gene3D" id="2.40.50.140">
    <property type="entry name" value="Nucleic acid-binding proteins"/>
    <property type="match status" value="1"/>
</dbReference>
<evidence type="ECO:0000256" key="7">
    <source>
        <dbReference type="SAM" id="SignalP"/>
    </source>
</evidence>
<proteinExistence type="inferred from homology"/>
<keyword evidence="4 6" id="KW-0396">Initiation factor</keyword>
<evidence type="ECO:0000256" key="6">
    <source>
        <dbReference type="PROSITE-ProRule" id="PRU00181"/>
    </source>
</evidence>
<dbReference type="VEuPathDB" id="PlasmoDB:PCOAH_00044180"/>
<evidence type="ECO:0000259" key="8">
    <source>
        <dbReference type="PROSITE" id="PS50832"/>
    </source>
</evidence>
<dbReference type="GO" id="GO:0043022">
    <property type="term" value="F:ribosome binding"/>
    <property type="evidence" value="ECO:0007669"/>
    <property type="project" value="TreeGrafter"/>
</dbReference>
<feature type="domain" description="S1-like" evidence="8">
    <location>
        <begin position="81"/>
        <end position="158"/>
    </location>
</feature>
<dbReference type="AlphaFoldDB" id="A0A1B1E4W6"/>
<name>A0A1B1E4W6_9APIC</name>
<dbReference type="EMBL" id="CP016250">
    <property type="protein sequence ID" value="ANQ10046.1"/>
    <property type="molecule type" value="Genomic_DNA"/>
</dbReference>
<organism evidence="9 10">
    <name type="scientific">Plasmodium coatneyi</name>
    <dbReference type="NCBI Taxonomy" id="208452"/>
    <lineage>
        <taxon>Eukaryota</taxon>
        <taxon>Sar</taxon>
        <taxon>Alveolata</taxon>
        <taxon>Apicomplexa</taxon>
        <taxon>Aconoidasida</taxon>
        <taxon>Haemosporida</taxon>
        <taxon>Plasmodiidae</taxon>
        <taxon>Plasmodium</taxon>
    </lineage>
</organism>
<dbReference type="InterPro" id="IPR004368">
    <property type="entry name" value="TIF_IF1"/>
</dbReference>
<dbReference type="SUPFAM" id="SSF50249">
    <property type="entry name" value="Nucleic acid-binding proteins"/>
    <property type="match status" value="1"/>
</dbReference>
<keyword evidence="7" id="KW-0732">Signal</keyword>
<dbReference type="PROSITE" id="PS50832">
    <property type="entry name" value="S1_IF1_TYPE"/>
    <property type="match status" value="1"/>
</dbReference>
<comment type="subunit">
    <text evidence="3">Component of the 30S ribosomal translation pre-initiation complex which assembles on the 30S ribosome in the order IF-2 and IF-3, IF-1 and N-formylmethionyl-tRNA(fMet); mRNA recruitment can occur at any time during PIC assembly.</text>
</comment>